<organism evidence="2 3">
    <name type="scientific">Eimeria brunetti</name>
    <dbReference type="NCBI Taxonomy" id="51314"/>
    <lineage>
        <taxon>Eukaryota</taxon>
        <taxon>Sar</taxon>
        <taxon>Alveolata</taxon>
        <taxon>Apicomplexa</taxon>
        <taxon>Conoidasida</taxon>
        <taxon>Coccidia</taxon>
        <taxon>Eucoccidiorida</taxon>
        <taxon>Eimeriorina</taxon>
        <taxon>Eimeriidae</taxon>
        <taxon>Eimeria</taxon>
    </lineage>
</organism>
<gene>
    <name evidence="2" type="ORF">EBH_0084530</name>
</gene>
<proteinExistence type="predicted"/>
<keyword evidence="3" id="KW-1185">Reference proteome</keyword>
<reference evidence="2" key="2">
    <citation type="submission" date="2013-10" db="EMBL/GenBank/DDBJ databases">
        <authorList>
            <person name="Aslett M."/>
        </authorList>
    </citation>
    <scope>NUCLEOTIDE SEQUENCE [LARGE SCALE GENOMIC DNA]</scope>
    <source>
        <strain evidence="2">Houghton</strain>
    </source>
</reference>
<reference evidence="2" key="1">
    <citation type="submission" date="2013-10" db="EMBL/GenBank/DDBJ databases">
        <title>Genomic analysis of the causative agents of coccidiosis in chickens.</title>
        <authorList>
            <person name="Reid A.J."/>
            <person name="Blake D."/>
            <person name="Billington K."/>
            <person name="Browne H."/>
            <person name="Dunn M."/>
            <person name="Hung S."/>
            <person name="Kawahara F."/>
            <person name="Miranda-Saavedra D."/>
            <person name="Mourier T."/>
            <person name="Nagra H."/>
            <person name="Otto T.D."/>
            <person name="Rawlings N."/>
            <person name="Sanchez A."/>
            <person name="Sanders M."/>
            <person name="Subramaniam C."/>
            <person name="Tay Y."/>
            <person name="Dear P."/>
            <person name="Doerig C."/>
            <person name="Gruber A."/>
            <person name="Parkinson J."/>
            <person name="Shirley M."/>
            <person name="Wan K.L."/>
            <person name="Berriman M."/>
            <person name="Tomley F."/>
            <person name="Pain A."/>
        </authorList>
    </citation>
    <scope>NUCLEOTIDE SEQUENCE [LARGE SCALE GENOMIC DNA]</scope>
    <source>
        <strain evidence="2">Houghton</strain>
    </source>
</reference>
<dbReference type="OrthoDB" id="347368at2759"/>
<dbReference type="EMBL" id="HG714127">
    <property type="protein sequence ID" value="CDJ54201.1"/>
    <property type="molecule type" value="Genomic_DNA"/>
</dbReference>
<name>U6LVN7_9EIME</name>
<accession>U6LVN7</accession>
<dbReference type="VEuPathDB" id="ToxoDB:EBH_0084530"/>
<feature type="region of interest" description="Disordered" evidence="1">
    <location>
        <begin position="48"/>
        <end position="70"/>
    </location>
</feature>
<evidence type="ECO:0000313" key="3">
    <source>
        <dbReference type="Proteomes" id="UP000030750"/>
    </source>
</evidence>
<evidence type="ECO:0000256" key="1">
    <source>
        <dbReference type="SAM" id="MobiDB-lite"/>
    </source>
</evidence>
<dbReference type="Proteomes" id="UP000030750">
    <property type="component" value="Unassembled WGS sequence"/>
</dbReference>
<evidence type="ECO:0000313" key="2">
    <source>
        <dbReference type="EMBL" id="CDJ54201.1"/>
    </source>
</evidence>
<protein>
    <submittedName>
        <fullName evidence="2">Uncharacterized protein</fullName>
    </submittedName>
</protein>
<feature type="compositionally biased region" description="Basic and acidic residues" evidence="1">
    <location>
        <begin position="60"/>
        <end position="70"/>
    </location>
</feature>
<dbReference type="AlphaFoldDB" id="U6LVN7"/>
<sequence>MEAAKALEQQRLTEVSLCAKEKKDALLDQLRLADKIHRMAALCRKYERPEDPLPESPKMNLREEEMEGWSKENKKLHAALKEAMETAGEDAGVLQNFLKKIAAVSLEA</sequence>